<evidence type="ECO:0000256" key="5">
    <source>
        <dbReference type="ARBA" id="ARBA00023242"/>
    </source>
</evidence>
<keyword evidence="4" id="KW-0804">Transcription</keyword>
<dbReference type="Gene3D" id="2.40.330.10">
    <property type="entry name" value="DNA-binding pseudobarrel domain"/>
    <property type="match status" value="1"/>
</dbReference>
<feature type="domain" description="TF-B3" evidence="7">
    <location>
        <begin position="171"/>
        <end position="268"/>
    </location>
</feature>
<dbReference type="SUPFAM" id="SSF101936">
    <property type="entry name" value="DNA-binding pseudobarrel domain"/>
    <property type="match status" value="1"/>
</dbReference>
<evidence type="ECO:0000259" key="7">
    <source>
        <dbReference type="PROSITE" id="PS50863"/>
    </source>
</evidence>
<evidence type="ECO:0000256" key="6">
    <source>
        <dbReference type="SAM" id="MobiDB-lite"/>
    </source>
</evidence>
<comment type="subcellular location">
    <subcellularLocation>
        <location evidence="1">Nucleus</location>
    </subcellularLocation>
</comment>
<gene>
    <name evidence="8" type="ORF">PIB30_075915</name>
</gene>
<organism evidence="8 9">
    <name type="scientific">Stylosanthes scabra</name>
    <dbReference type="NCBI Taxonomy" id="79078"/>
    <lineage>
        <taxon>Eukaryota</taxon>
        <taxon>Viridiplantae</taxon>
        <taxon>Streptophyta</taxon>
        <taxon>Embryophyta</taxon>
        <taxon>Tracheophyta</taxon>
        <taxon>Spermatophyta</taxon>
        <taxon>Magnoliopsida</taxon>
        <taxon>eudicotyledons</taxon>
        <taxon>Gunneridae</taxon>
        <taxon>Pentapetalae</taxon>
        <taxon>rosids</taxon>
        <taxon>fabids</taxon>
        <taxon>Fabales</taxon>
        <taxon>Fabaceae</taxon>
        <taxon>Papilionoideae</taxon>
        <taxon>50 kb inversion clade</taxon>
        <taxon>dalbergioids sensu lato</taxon>
        <taxon>Dalbergieae</taxon>
        <taxon>Pterocarpus clade</taxon>
        <taxon>Stylosanthes</taxon>
    </lineage>
</organism>
<dbReference type="Proteomes" id="UP001341840">
    <property type="component" value="Unassembled WGS sequence"/>
</dbReference>
<feature type="region of interest" description="Disordered" evidence="6">
    <location>
        <begin position="45"/>
        <end position="64"/>
    </location>
</feature>
<evidence type="ECO:0000256" key="1">
    <source>
        <dbReference type="ARBA" id="ARBA00004123"/>
    </source>
</evidence>
<reference evidence="8 9" key="1">
    <citation type="journal article" date="2023" name="Plants (Basel)">
        <title>Bridging the Gap: Combining Genomics and Transcriptomics Approaches to Understand Stylosanthes scabra, an Orphan Legume from the Brazilian Caatinga.</title>
        <authorList>
            <person name="Ferreira-Neto J.R.C."/>
            <person name="da Silva M.D."/>
            <person name="Binneck E."/>
            <person name="de Melo N.F."/>
            <person name="da Silva R.H."/>
            <person name="de Melo A.L.T.M."/>
            <person name="Pandolfi V."/>
            <person name="Bustamante F.O."/>
            <person name="Brasileiro-Vidal A.C."/>
            <person name="Benko-Iseppon A.M."/>
        </authorList>
    </citation>
    <scope>NUCLEOTIDE SEQUENCE [LARGE SCALE GENOMIC DNA]</scope>
    <source>
        <tissue evidence="8">Leaves</tissue>
    </source>
</reference>
<keyword evidence="2" id="KW-0805">Transcription regulation</keyword>
<dbReference type="InterPro" id="IPR015300">
    <property type="entry name" value="DNA-bd_pseudobarrel_sf"/>
</dbReference>
<dbReference type="PROSITE" id="PS50863">
    <property type="entry name" value="B3"/>
    <property type="match status" value="1"/>
</dbReference>
<evidence type="ECO:0000313" key="8">
    <source>
        <dbReference type="EMBL" id="MED6175180.1"/>
    </source>
</evidence>
<proteinExistence type="predicted"/>
<evidence type="ECO:0000256" key="4">
    <source>
        <dbReference type="ARBA" id="ARBA00023163"/>
    </source>
</evidence>
<protein>
    <recommendedName>
        <fullName evidence="7">TF-B3 domain-containing protein</fullName>
    </recommendedName>
</protein>
<keyword evidence="3" id="KW-0238">DNA-binding</keyword>
<accession>A0ABU6VR36</accession>
<keyword evidence="5" id="KW-0539">Nucleus</keyword>
<dbReference type="Pfam" id="PF02362">
    <property type="entry name" value="B3"/>
    <property type="match status" value="1"/>
</dbReference>
<sequence length="272" mass="30637">MSNETFRVLKVRDNEMKIKSAIHKKVKLLLRSNPLFKGKSSIVIEDRQEKPSPRHKSRPGEVKVVSSLKQSATYKRASLINDAIFISFGRKRRMVRRGPESSAEASLALRRNDRSHHVNHTQVYDSKWIGADQVAQASMAPLMQNITYVPDAEVPVKFHDFFAEEANAKTIYVPRKRSMGIDLNRPAFPAIFSSGAFPSKCDHVKVISKTGAEYNMVLNWQYENMICGAILTGGWSEFVQRNHIRVGDVVTFSVSSLDEQVIEIASKRGSSS</sequence>
<name>A0ABU6VR36_9FABA</name>
<keyword evidence="9" id="KW-1185">Reference proteome</keyword>
<dbReference type="CDD" id="cd10017">
    <property type="entry name" value="B3_DNA"/>
    <property type="match status" value="1"/>
</dbReference>
<dbReference type="EMBL" id="JASCZI010152015">
    <property type="protein sequence ID" value="MED6175180.1"/>
    <property type="molecule type" value="Genomic_DNA"/>
</dbReference>
<evidence type="ECO:0000313" key="9">
    <source>
        <dbReference type="Proteomes" id="UP001341840"/>
    </source>
</evidence>
<evidence type="ECO:0000256" key="2">
    <source>
        <dbReference type="ARBA" id="ARBA00023015"/>
    </source>
</evidence>
<dbReference type="InterPro" id="IPR003340">
    <property type="entry name" value="B3_DNA-bd"/>
</dbReference>
<comment type="caution">
    <text evidence="8">The sequence shown here is derived from an EMBL/GenBank/DDBJ whole genome shotgun (WGS) entry which is preliminary data.</text>
</comment>
<evidence type="ECO:0000256" key="3">
    <source>
        <dbReference type="ARBA" id="ARBA00023125"/>
    </source>
</evidence>